<evidence type="ECO:0000256" key="7">
    <source>
        <dbReference type="PIRSR" id="PIRSR618044-1"/>
    </source>
</evidence>
<accession>A0A345ZS45</accession>
<dbReference type="Gene3D" id="3.40.710.10">
    <property type="entry name" value="DD-peptidase/beta-lactamase superfamily"/>
    <property type="match status" value="1"/>
</dbReference>
<evidence type="ECO:0000313" key="15">
    <source>
        <dbReference type="Proteomes" id="UP000254889"/>
    </source>
</evidence>
<feature type="domain" description="Peptidase S11 D-alanyl-D-alanine carboxypeptidase A N-terminal" evidence="12">
    <location>
        <begin position="57"/>
        <end position="274"/>
    </location>
</feature>
<feature type="signal peptide" evidence="11">
    <location>
        <begin position="1"/>
        <end position="29"/>
    </location>
</feature>
<feature type="compositionally biased region" description="Basic residues" evidence="10">
    <location>
        <begin position="37"/>
        <end position="46"/>
    </location>
</feature>
<dbReference type="Pfam" id="PF00768">
    <property type="entry name" value="Peptidase_S11"/>
    <property type="match status" value="1"/>
</dbReference>
<evidence type="ECO:0000256" key="8">
    <source>
        <dbReference type="PIRSR" id="PIRSR618044-2"/>
    </source>
</evidence>
<feature type="region of interest" description="Disordered" evidence="10">
    <location>
        <begin position="396"/>
        <end position="439"/>
    </location>
</feature>
<protein>
    <submittedName>
        <fullName evidence="14">Peptidase M15</fullName>
    </submittedName>
</protein>
<feature type="compositionally biased region" description="Basic and acidic residues" evidence="10">
    <location>
        <begin position="311"/>
        <end position="324"/>
    </location>
</feature>
<evidence type="ECO:0000256" key="1">
    <source>
        <dbReference type="ARBA" id="ARBA00007164"/>
    </source>
</evidence>
<evidence type="ECO:0000256" key="6">
    <source>
        <dbReference type="ARBA" id="ARBA00023316"/>
    </source>
</evidence>
<reference evidence="14 15" key="1">
    <citation type="submission" date="2018-07" db="EMBL/GenBank/DDBJ databases">
        <authorList>
            <person name="Quirk P.G."/>
            <person name="Krulwich T.A."/>
        </authorList>
    </citation>
    <scope>NUCLEOTIDE SEQUENCE [LARGE SCALE GENOMIC DNA]</scope>
    <source>
        <strain evidence="14 15">CC-BB4</strain>
    </source>
</reference>
<dbReference type="AlphaFoldDB" id="A0A345ZS45"/>
<evidence type="ECO:0000256" key="2">
    <source>
        <dbReference type="ARBA" id="ARBA00022729"/>
    </source>
</evidence>
<organism evidence="14 15">
    <name type="scientific">Pseudolabrys taiwanensis</name>
    <dbReference type="NCBI Taxonomy" id="331696"/>
    <lineage>
        <taxon>Bacteria</taxon>
        <taxon>Pseudomonadati</taxon>
        <taxon>Pseudomonadota</taxon>
        <taxon>Alphaproteobacteria</taxon>
        <taxon>Hyphomicrobiales</taxon>
        <taxon>Xanthobacteraceae</taxon>
        <taxon>Pseudolabrys</taxon>
    </lineage>
</organism>
<dbReference type="InterPro" id="IPR018044">
    <property type="entry name" value="Peptidase_S11"/>
</dbReference>
<dbReference type="GO" id="GO:0006508">
    <property type="term" value="P:proteolysis"/>
    <property type="evidence" value="ECO:0007669"/>
    <property type="project" value="InterPro"/>
</dbReference>
<dbReference type="Pfam" id="PF05036">
    <property type="entry name" value="SPOR"/>
    <property type="match status" value="1"/>
</dbReference>
<keyword evidence="3" id="KW-0378">Hydrolase</keyword>
<dbReference type="SUPFAM" id="SSF56601">
    <property type="entry name" value="beta-lactamase/transpeptidase-like"/>
    <property type="match status" value="1"/>
</dbReference>
<feature type="active site" description="Proton acceptor" evidence="7">
    <location>
        <position position="85"/>
    </location>
</feature>
<evidence type="ECO:0000259" key="13">
    <source>
        <dbReference type="Pfam" id="PF05036"/>
    </source>
</evidence>
<dbReference type="InterPro" id="IPR012338">
    <property type="entry name" value="Beta-lactam/transpept-like"/>
</dbReference>
<dbReference type="PANTHER" id="PTHR21581">
    <property type="entry name" value="D-ALANYL-D-ALANINE CARBOXYPEPTIDASE"/>
    <property type="match status" value="1"/>
</dbReference>
<dbReference type="InterPro" id="IPR036680">
    <property type="entry name" value="SPOR-like_sf"/>
</dbReference>
<dbReference type="SUPFAM" id="SSF110997">
    <property type="entry name" value="Sporulation related repeat"/>
    <property type="match status" value="1"/>
</dbReference>
<feature type="active site" description="Acyl-ester intermediate" evidence="7">
    <location>
        <position position="82"/>
    </location>
</feature>
<sequence>MLRRGAFVRSGLRWGALGLITLTALTAFSSTDADARSRRKSHHRPAATHSRYEPPYSSIVVDANSGQVMQATNADAPRHPASLTKIMTLYLLFERLDQGKTSLSSEIPISAHAAAQAPSKLGLKPGDSIRVENAIRAIVTRSANDIAVAVGEYLGGDEPSFGRMMTAKARALGMNNTTYRNASGLPNDEQITTARDQALLGRAIQDRFPEYYKFFSTRSFAFRGNTIRSHNHLLGRIEGVDGIKTGYIRASGFNIVTSARRGGRHVIAVVFGGSTAKSRDARVVGLIENNINVASVRRTAPAIAEASERAKEIKEAKAEPKRDMPLPTPAPQREPVVVASAGPVAGPLATTPQALPREQLAAVAAAAAEAPNVGSTDPIKPNAVKTVTVHAGNMRTASLSPMPSDSRKLTPTPAGTTASVTTVSTVKGEVPQPPPGSRPGILGVLPVSGAKVASAGADVPVPAAATSEAAAKARATAGGWMIQVGAFDDEKDAKQRLDVCQSKIKDVLAKADPFTEKVSKGEKSLYRARFAGLDKDQAERACKQLKHGDIPCMLLKN</sequence>
<evidence type="ECO:0000259" key="12">
    <source>
        <dbReference type="Pfam" id="PF00768"/>
    </source>
</evidence>
<evidence type="ECO:0000256" key="4">
    <source>
        <dbReference type="ARBA" id="ARBA00022960"/>
    </source>
</evidence>
<keyword evidence="2 11" id="KW-0732">Signal</keyword>
<dbReference type="OrthoDB" id="5291989at2"/>
<dbReference type="GO" id="GO:0008360">
    <property type="term" value="P:regulation of cell shape"/>
    <property type="evidence" value="ECO:0007669"/>
    <property type="project" value="UniProtKB-KW"/>
</dbReference>
<dbReference type="PRINTS" id="PR00725">
    <property type="entry name" value="DADACBPTASE1"/>
</dbReference>
<comment type="similarity">
    <text evidence="1 9">Belongs to the peptidase S11 family.</text>
</comment>
<name>A0A345ZS45_9HYPH</name>
<dbReference type="GO" id="GO:0009002">
    <property type="term" value="F:serine-type D-Ala-D-Ala carboxypeptidase activity"/>
    <property type="evidence" value="ECO:0007669"/>
    <property type="project" value="InterPro"/>
</dbReference>
<dbReference type="InterPro" id="IPR007730">
    <property type="entry name" value="SPOR-like_dom"/>
</dbReference>
<evidence type="ECO:0000256" key="5">
    <source>
        <dbReference type="ARBA" id="ARBA00022984"/>
    </source>
</evidence>
<evidence type="ECO:0000313" key="14">
    <source>
        <dbReference type="EMBL" id="AXK79742.1"/>
    </source>
</evidence>
<dbReference type="Proteomes" id="UP000254889">
    <property type="component" value="Chromosome"/>
</dbReference>
<feature type="domain" description="SPOR" evidence="13">
    <location>
        <begin position="477"/>
        <end position="554"/>
    </location>
</feature>
<feature type="region of interest" description="Disordered" evidence="10">
    <location>
        <begin position="311"/>
        <end position="331"/>
    </location>
</feature>
<dbReference type="KEGG" id="ptaw:DW352_03935"/>
<feature type="chain" id="PRO_5016955404" evidence="11">
    <location>
        <begin position="30"/>
        <end position="557"/>
    </location>
</feature>
<keyword evidence="6" id="KW-0961">Cell wall biogenesis/degradation</keyword>
<dbReference type="InterPro" id="IPR001967">
    <property type="entry name" value="Peptidase_S11_N"/>
</dbReference>
<dbReference type="GO" id="GO:0071555">
    <property type="term" value="P:cell wall organization"/>
    <property type="evidence" value="ECO:0007669"/>
    <property type="project" value="UniProtKB-KW"/>
</dbReference>
<dbReference type="EMBL" id="CP031417">
    <property type="protein sequence ID" value="AXK79742.1"/>
    <property type="molecule type" value="Genomic_DNA"/>
</dbReference>
<keyword evidence="5" id="KW-0573">Peptidoglycan synthesis</keyword>
<feature type="binding site" evidence="8">
    <location>
        <position position="244"/>
    </location>
    <ligand>
        <name>substrate</name>
    </ligand>
</feature>
<feature type="compositionally biased region" description="Low complexity" evidence="10">
    <location>
        <begin position="410"/>
        <end position="425"/>
    </location>
</feature>
<gene>
    <name evidence="14" type="ORF">DW352_03935</name>
</gene>
<dbReference type="GO" id="GO:0009252">
    <property type="term" value="P:peptidoglycan biosynthetic process"/>
    <property type="evidence" value="ECO:0007669"/>
    <property type="project" value="UniProtKB-KW"/>
</dbReference>
<keyword evidence="4" id="KW-0133">Cell shape</keyword>
<dbReference type="Gene3D" id="3.30.70.1070">
    <property type="entry name" value="Sporulation related repeat"/>
    <property type="match status" value="1"/>
</dbReference>
<evidence type="ECO:0000256" key="11">
    <source>
        <dbReference type="SAM" id="SignalP"/>
    </source>
</evidence>
<evidence type="ECO:0000256" key="3">
    <source>
        <dbReference type="ARBA" id="ARBA00022801"/>
    </source>
</evidence>
<evidence type="ECO:0000256" key="9">
    <source>
        <dbReference type="RuleBase" id="RU004016"/>
    </source>
</evidence>
<feature type="region of interest" description="Disordered" evidence="10">
    <location>
        <begin position="32"/>
        <end position="53"/>
    </location>
</feature>
<dbReference type="RefSeq" id="WP_115688731.1">
    <property type="nucleotide sequence ID" value="NZ_CP031417.1"/>
</dbReference>
<dbReference type="GO" id="GO:0042834">
    <property type="term" value="F:peptidoglycan binding"/>
    <property type="evidence" value="ECO:0007669"/>
    <property type="project" value="InterPro"/>
</dbReference>
<evidence type="ECO:0000256" key="10">
    <source>
        <dbReference type="SAM" id="MobiDB-lite"/>
    </source>
</evidence>
<dbReference type="PANTHER" id="PTHR21581:SF6">
    <property type="entry name" value="TRAFFICKING PROTEIN PARTICLE COMPLEX SUBUNIT 12"/>
    <property type="match status" value="1"/>
</dbReference>
<proteinExistence type="inferred from homology"/>
<feature type="active site" evidence="7">
    <location>
        <position position="142"/>
    </location>
</feature>
<keyword evidence="15" id="KW-1185">Reference proteome</keyword>